<feature type="region of interest" description="Disordered" evidence="2">
    <location>
        <begin position="25"/>
        <end position="50"/>
    </location>
</feature>
<organism evidence="4 5">
    <name type="scientific">Exophiala sideris</name>
    <dbReference type="NCBI Taxonomy" id="1016849"/>
    <lineage>
        <taxon>Eukaryota</taxon>
        <taxon>Fungi</taxon>
        <taxon>Dikarya</taxon>
        <taxon>Ascomycota</taxon>
        <taxon>Pezizomycotina</taxon>
        <taxon>Eurotiomycetes</taxon>
        <taxon>Chaetothyriomycetidae</taxon>
        <taxon>Chaetothyriales</taxon>
        <taxon>Herpotrichiellaceae</taxon>
        <taxon>Exophiala</taxon>
    </lineage>
</organism>
<protein>
    <recommendedName>
        <fullName evidence="3">Xylanolytic transcriptional activator regulatory domain-containing protein</fullName>
    </recommendedName>
</protein>
<dbReference type="GO" id="GO:0003677">
    <property type="term" value="F:DNA binding"/>
    <property type="evidence" value="ECO:0007669"/>
    <property type="project" value="InterPro"/>
</dbReference>
<dbReference type="Pfam" id="PF04082">
    <property type="entry name" value="Fungal_trans"/>
    <property type="match status" value="1"/>
</dbReference>
<dbReference type="InterPro" id="IPR050987">
    <property type="entry name" value="AtrR-like"/>
</dbReference>
<evidence type="ECO:0000259" key="3">
    <source>
        <dbReference type="Pfam" id="PF04082"/>
    </source>
</evidence>
<evidence type="ECO:0000313" key="5">
    <source>
        <dbReference type="Proteomes" id="UP000053599"/>
    </source>
</evidence>
<sequence length="560" mass="62218">MTHIEDIRHRILNLELLIAKEIGDQRDGRSDSGQEPATTLETRPRQTPAHAVELHQSQTLNVPPETAASLYSSEWHTTSFTDPLNNAERGPAQADMDMHGNQNSNTESDIAMGLEPSGTYSDIAIPSTYKTWVLVQEFLQDFNRAVPLFDEDWVTNVFSQNSGDAETPENLLIASNIILAIAHRLRGQSPASEQEDDVNATAHLNYACLRVSRLIMQEPSLLQVQCLIGIAIAMEGAQNPEPASTILSAAVRCLVKLVSRRSRTEKLPSTAESQLELVCRIAFFMDTSMSLRGRLPRTLNFEHLNITLLSDDLAQQSSVIRTLDNKYFFNILQLHVQLALVQAKVMDYIIPSKRISPGQIHNDSEFQLLCQEYRAWRLSFVDIETLLAIHAALHRSDIVHILILEAKAFETLCALYLTTSPQMEEILRAQLAFAKSEFDDIEDDCLLMAEARRFLKLQGLAPIGDVACNRLTIQASLTAVYVLLMKIIRSPSSLSAQADLALSQSTLPQADVVHNSGKPSTLDSLQQTCIYLLPVAQHLISVVDANPRQTVSSRNGKGHL</sequence>
<reference evidence="4 5" key="1">
    <citation type="submission" date="2015-01" db="EMBL/GenBank/DDBJ databases">
        <title>The Genome Sequence of Exophiala sideris CBS121828.</title>
        <authorList>
            <consortium name="The Broad Institute Genomics Platform"/>
            <person name="Cuomo C."/>
            <person name="de Hoog S."/>
            <person name="Gorbushina A."/>
            <person name="Stielow B."/>
            <person name="Teixiera M."/>
            <person name="Abouelleil A."/>
            <person name="Chapman S.B."/>
            <person name="Priest M."/>
            <person name="Young S.K."/>
            <person name="Wortman J."/>
            <person name="Nusbaum C."/>
            <person name="Birren B."/>
        </authorList>
    </citation>
    <scope>NUCLEOTIDE SEQUENCE [LARGE SCALE GENOMIC DNA]</scope>
    <source>
        <strain evidence="4 5">CBS 121828</strain>
    </source>
</reference>
<name>A0A0D1YA48_9EURO</name>
<evidence type="ECO:0000256" key="2">
    <source>
        <dbReference type="SAM" id="MobiDB-lite"/>
    </source>
</evidence>
<dbReference type="AlphaFoldDB" id="A0A0D1YA48"/>
<feature type="region of interest" description="Disordered" evidence="2">
    <location>
        <begin position="79"/>
        <end position="103"/>
    </location>
</feature>
<dbReference type="CDD" id="cd12148">
    <property type="entry name" value="fungal_TF_MHR"/>
    <property type="match status" value="1"/>
</dbReference>
<dbReference type="OrthoDB" id="2123952at2759"/>
<accession>A0A0D1YA48</accession>
<keyword evidence="1" id="KW-0539">Nucleus</keyword>
<dbReference type="Proteomes" id="UP000053599">
    <property type="component" value="Unassembled WGS sequence"/>
</dbReference>
<dbReference type="GO" id="GO:0006351">
    <property type="term" value="P:DNA-templated transcription"/>
    <property type="evidence" value="ECO:0007669"/>
    <property type="project" value="InterPro"/>
</dbReference>
<feature type="domain" description="Xylanolytic transcriptional activator regulatory" evidence="3">
    <location>
        <begin position="136"/>
        <end position="377"/>
    </location>
</feature>
<dbReference type="PANTHER" id="PTHR46910">
    <property type="entry name" value="TRANSCRIPTION FACTOR PDR1"/>
    <property type="match status" value="1"/>
</dbReference>
<dbReference type="PANTHER" id="PTHR46910:SF39">
    <property type="entry name" value="ZN(II)2CYS6 TRANSCRIPTION FACTOR (EUROFUNG)"/>
    <property type="match status" value="1"/>
</dbReference>
<gene>
    <name evidence="4" type="ORF">PV11_09472</name>
</gene>
<evidence type="ECO:0000313" key="4">
    <source>
        <dbReference type="EMBL" id="KIV77689.1"/>
    </source>
</evidence>
<dbReference type="GO" id="GO:0008270">
    <property type="term" value="F:zinc ion binding"/>
    <property type="evidence" value="ECO:0007669"/>
    <property type="project" value="InterPro"/>
</dbReference>
<proteinExistence type="predicted"/>
<dbReference type="EMBL" id="KN846954">
    <property type="protein sequence ID" value="KIV77689.1"/>
    <property type="molecule type" value="Genomic_DNA"/>
</dbReference>
<dbReference type="InterPro" id="IPR007219">
    <property type="entry name" value="XnlR_reg_dom"/>
</dbReference>
<dbReference type="GO" id="GO:0003700">
    <property type="term" value="F:DNA-binding transcription factor activity"/>
    <property type="evidence" value="ECO:0007669"/>
    <property type="project" value="InterPro"/>
</dbReference>
<evidence type="ECO:0000256" key="1">
    <source>
        <dbReference type="ARBA" id="ARBA00023242"/>
    </source>
</evidence>
<dbReference type="HOGENOM" id="CLU_486628_0_0_1"/>